<evidence type="ECO:0000256" key="4">
    <source>
        <dbReference type="ARBA" id="ARBA00023150"/>
    </source>
</evidence>
<dbReference type="GO" id="GO:0046872">
    <property type="term" value="F:metal ion binding"/>
    <property type="evidence" value="ECO:0007669"/>
    <property type="project" value="UniProtKB-UniRule"/>
</dbReference>
<keyword evidence="6 8" id="KW-0808">Transferase</keyword>
<dbReference type="InterPro" id="IPR036425">
    <property type="entry name" value="MoaB/Mog-like_dom_sf"/>
</dbReference>
<dbReference type="Gene3D" id="2.170.190.11">
    <property type="entry name" value="Molybdopterin biosynthesis moea protein, domain 3"/>
    <property type="match status" value="1"/>
</dbReference>
<dbReference type="EC" id="2.10.1.1" evidence="6"/>
<dbReference type="InterPro" id="IPR005111">
    <property type="entry name" value="MoeA_C_domain_IV"/>
</dbReference>
<dbReference type="NCBIfam" id="NF045515">
    <property type="entry name" value="Glp_gephyrin"/>
    <property type="match status" value="1"/>
</dbReference>
<dbReference type="SUPFAM" id="SSF63867">
    <property type="entry name" value="MoeA C-terminal domain-like"/>
    <property type="match status" value="1"/>
</dbReference>
<dbReference type="Gene3D" id="2.40.340.10">
    <property type="entry name" value="MoeA, C-terminal, domain IV"/>
    <property type="match status" value="1"/>
</dbReference>
<dbReference type="RefSeq" id="WP_165093538.1">
    <property type="nucleotide sequence ID" value="NZ_CP049056.1"/>
</dbReference>
<dbReference type="GO" id="GO:0061599">
    <property type="term" value="F:molybdopterin molybdotransferase activity"/>
    <property type="evidence" value="ECO:0007669"/>
    <property type="project" value="UniProtKB-UniRule"/>
</dbReference>
<keyword evidence="6" id="KW-0479">Metal-binding</keyword>
<organism evidence="8 9">
    <name type="scientific">Pikeienuella piscinae</name>
    <dbReference type="NCBI Taxonomy" id="2748098"/>
    <lineage>
        <taxon>Bacteria</taxon>
        <taxon>Pseudomonadati</taxon>
        <taxon>Pseudomonadota</taxon>
        <taxon>Alphaproteobacteria</taxon>
        <taxon>Rhodobacterales</taxon>
        <taxon>Paracoccaceae</taxon>
        <taxon>Pikeienuella</taxon>
    </lineage>
</organism>
<keyword evidence="4 6" id="KW-0501">Molybdenum cofactor biosynthesis</keyword>
<evidence type="ECO:0000259" key="7">
    <source>
        <dbReference type="SMART" id="SM00852"/>
    </source>
</evidence>
<sequence length="399" mass="41488">MSQPPLLSAAEALARILALAAPVGVETVPLDHAAGRVLAAPVIARHDQPPFAASAMDGYAVKAEDAVAGAELEVVGEVAAGATFTPEMRSGQAVRIFTGAPIPDGADTVLIQEDAERNGDRIRVKETPTPGGHIRPAGKDFRAGARLEAGRRLTANEIALAASMNAPMLEVRRRPLVSLIATGDELVTPGEQPGPSQIISSNNYGLAAMLEAAGAEARIEPIARDDAASLKAALGGAEDADLIVTLGGASVGDHDLVRSVFAEEGLDLSFYRVAMRPGKPLMAGRVRGRAMVGLPGNPVSSMVLGRILLRPMIDAFLGLDAAAPPRVRARLGSALPDNGPREHYMRARLEETPEGPLVFPFPDQDSSLLSVLAAANALIVMPPGAAARKAGEEIDTIRL</sequence>
<protein>
    <recommendedName>
        <fullName evidence="6">Molybdopterin molybdenumtransferase</fullName>
        <ecNumber evidence="6">2.10.1.1</ecNumber>
    </recommendedName>
</protein>
<dbReference type="KEGG" id="hdh:G5B40_00040"/>
<dbReference type="Pfam" id="PF00994">
    <property type="entry name" value="MoCF_biosynth"/>
    <property type="match status" value="1"/>
</dbReference>
<dbReference type="EMBL" id="CP049056">
    <property type="protein sequence ID" value="QIE53971.1"/>
    <property type="molecule type" value="Genomic_DNA"/>
</dbReference>
<name>A0A7L5BT05_9RHOB</name>
<dbReference type="UniPathway" id="UPA00344"/>
<comment type="pathway">
    <text evidence="2 6">Cofactor biosynthesis; molybdopterin biosynthesis.</text>
</comment>
<comment type="cofactor">
    <cofactor evidence="6">
        <name>Mg(2+)</name>
        <dbReference type="ChEBI" id="CHEBI:18420"/>
    </cofactor>
</comment>
<dbReference type="AlphaFoldDB" id="A0A7L5BT05"/>
<evidence type="ECO:0000256" key="5">
    <source>
        <dbReference type="ARBA" id="ARBA00047317"/>
    </source>
</evidence>
<dbReference type="PANTHER" id="PTHR10192">
    <property type="entry name" value="MOLYBDOPTERIN BIOSYNTHESIS PROTEIN"/>
    <property type="match status" value="1"/>
</dbReference>
<keyword evidence="6" id="KW-0500">Molybdenum</keyword>
<dbReference type="Pfam" id="PF03453">
    <property type="entry name" value="MoeA_N"/>
    <property type="match status" value="1"/>
</dbReference>
<comment type="function">
    <text evidence="1 6">Catalyzes the insertion of molybdate into adenylated molybdopterin with the concomitant release of AMP.</text>
</comment>
<dbReference type="Proteomes" id="UP000503336">
    <property type="component" value="Chromosome"/>
</dbReference>
<evidence type="ECO:0000313" key="9">
    <source>
        <dbReference type="Proteomes" id="UP000503336"/>
    </source>
</evidence>
<dbReference type="Pfam" id="PF03454">
    <property type="entry name" value="MoeA_C"/>
    <property type="match status" value="1"/>
</dbReference>
<dbReference type="InterPro" id="IPR036688">
    <property type="entry name" value="MoeA_C_domain_IV_sf"/>
</dbReference>
<dbReference type="Gene3D" id="3.90.105.10">
    <property type="entry name" value="Molybdopterin biosynthesis moea protein, domain 2"/>
    <property type="match status" value="1"/>
</dbReference>
<comment type="similarity">
    <text evidence="3 6">Belongs to the MoeA family.</text>
</comment>
<evidence type="ECO:0000256" key="2">
    <source>
        <dbReference type="ARBA" id="ARBA00005046"/>
    </source>
</evidence>
<dbReference type="PANTHER" id="PTHR10192:SF5">
    <property type="entry name" value="GEPHYRIN"/>
    <property type="match status" value="1"/>
</dbReference>
<comment type="catalytic activity">
    <reaction evidence="5">
        <text>adenylyl-molybdopterin + molybdate = Mo-molybdopterin + AMP + H(+)</text>
        <dbReference type="Rhea" id="RHEA:35047"/>
        <dbReference type="ChEBI" id="CHEBI:15378"/>
        <dbReference type="ChEBI" id="CHEBI:36264"/>
        <dbReference type="ChEBI" id="CHEBI:62727"/>
        <dbReference type="ChEBI" id="CHEBI:71302"/>
        <dbReference type="ChEBI" id="CHEBI:456215"/>
        <dbReference type="EC" id="2.10.1.1"/>
    </reaction>
</comment>
<dbReference type="Gene3D" id="3.40.980.10">
    <property type="entry name" value="MoaB/Mog-like domain"/>
    <property type="match status" value="1"/>
</dbReference>
<evidence type="ECO:0000256" key="6">
    <source>
        <dbReference type="RuleBase" id="RU365090"/>
    </source>
</evidence>
<dbReference type="CDD" id="cd00887">
    <property type="entry name" value="MoeA"/>
    <property type="match status" value="1"/>
</dbReference>
<dbReference type="InterPro" id="IPR005110">
    <property type="entry name" value="MoeA_linker/N"/>
</dbReference>
<feature type="domain" description="MoaB/Mog" evidence="7">
    <location>
        <begin position="178"/>
        <end position="315"/>
    </location>
</feature>
<dbReference type="SUPFAM" id="SSF63882">
    <property type="entry name" value="MoeA N-terminal region -like"/>
    <property type="match status" value="1"/>
</dbReference>
<dbReference type="GO" id="GO:0006777">
    <property type="term" value="P:Mo-molybdopterin cofactor biosynthetic process"/>
    <property type="evidence" value="ECO:0007669"/>
    <property type="project" value="UniProtKB-UniRule"/>
</dbReference>
<dbReference type="InterPro" id="IPR036135">
    <property type="entry name" value="MoeA_linker/N_sf"/>
</dbReference>
<keyword evidence="6" id="KW-0460">Magnesium</keyword>
<dbReference type="InterPro" id="IPR001453">
    <property type="entry name" value="MoaB/Mog_dom"/>
</dbReference>
<evidence type="ECO:0000313" key="8">
    <source>
        <dbReference type="EMBL" id="QIE53971.1"/>
    </source>
</evidence>
<evidence type="ECO:0000256" key="1">
    <source>
        <dbReference type="ARBA" id="ARBA00002901"/>
    </source>
</evidence>
<dbReference type="FunFam" id="2.170.190.11:FF:000001">
    <property type="entry name" value="Molybdopterin molybdenumtransferase"/>
    <property type="match status" value="1"/>
</dbReference>
<dbReference type="SUPFAM" id="SSF53218">
    <property type="entry name" value="Molybdenum cofactor biosynthesis proteins"/>
    <property type="match status" value="1"/>
</dbReference>
<dbReference type="InterPro" id="IPR038987">
    <property type="entry name" value="MoeA-like"/>
</dbReference>
<accession>A0A7L5BT05</accession>
<gene>
    <name evidence="8" type="ORF">G5B40_00040</name>
</gene>
<dbReference type="GO" id="GO:0005829">
    <property type="term" value="C:cytosol"/>
    <property type="evidence" value="ECO:0007669"/>
    <property type="project" value="TreeGrafter"/>
</dbReference>
<proteinExistence type="inferred from homology"/>
<reference evidence="8 9" key="1">
    <citation type="submission" date="2020-02" db="EMBL/GenBank/DDBJ databases">
        <title>complete genome sequence of Rhodobacteraceae bacterium.</title>
        <authorList>
            <person name="Park J."/>
            <person name="Kim Y.-S."/>
            <person name="Kim K.-H."/>
        </authorList>
    </citation>
    <scope>NUCLEOTIDE SEQUENCE [LARGE SCALE GENOMIC DNA]</scope>
    <source>
        <strain evidence="8 9">RR4-56</strain>
    </source>
</reference>
<dbReference type="SMART" id="SM00852">
    <property type="entry name" value="MoCF_biosynth"/>
    <property type="match status" value="1"/>
</dbReference>
<evidence type="ECO:0000256" key="3">
    <source>
        <dbReference type="ARBA" id="ARBA00010763"/>
    </source>
</evidence>
<keyword evidence="9" id="KW-1185">Reference proteome</keyword>